<dbReference type="PANTHER" id="PTHR47331:SF5">
    <property type="entry name" value="RIBONUCLEASE H"/>
    <property type="match status" value="1"/>
</dbReference>
<sequence>MEMEEAIATQRLELKRLENQRDLQVIAAKLKVYSEADSDESCNNSRAASIEVASCPLASSKEIKKEQACKTDNEIQIKHTNGEASIVQALHDTMVLSRLPAPEPSVFSGDPLKFLEWRTSFKALIERRCTNPADKLFYLQKYVSGEAQSVLEGSFYRKDNEAYDQAWEALNSRYGHPFVIQRAFREKLNNWPKIGSRESTKLRQFSDFLTACSNAMPHIKGLQVLNDCEENQKMLQKLPDWLTSRWNRHVTMQLRRLEEYPTFKEFADFVAQEAEIACNPVTSFHALKLTEEKPSREVKHSKANAFITNVKASDKSRIVPRTYSVEVSNSVDSNRSNKVNNASSDSGDGGSTSMIVPVWISSTSTPEREILVYALLDTQSSNTFVDQEVCERMGASSEPVNLPPAYTRDFIPLERSHIPTPETARRWSHLKEIAQEIPMLLDCKVGLLIGYDCSRALAPRQVITAGDDEPYAVRTDLGWSIVGCSLHITKSTEVTGLCHHVSVKELPILTPTSVIRALESDFRDTSPRERSISQDDIQFTQFLNEKIHQNSEGHLKPNKPAICWSSGRQPPKQLTPQKDSVARTTI</sequence>
<proteinExistence type="predicted"/>
<protein>
    <submittedName>
        <fullName evidence="2">Uncharacterized protein</fullName>
    </submittedName>
</protein>
<dbReference type="Pfam" id="PF03564">
    <property type="entry name" value="DUF1759"/>
    <property type="match status" value="1"/>
</dbReference>
<reference evidence="2 3" key="1">
    <citation type="submission" date="2022-01" db="EMBL/GenBank/DDBJ databases">
        <title>A high-quality chromosome-level genome assembly of rohu carp, Labeo rohita.</title>
        <authorList>
            <person name="Arick M.A. II"/>
            <person name="Hsu C.-Y."/>
            <person name="Magbanua Z."/>
            <person name="Pechanova O."/>
            <person name="Grover C."/>
            <person name="Miller E."/>
            <person name="Thrash A."/>
            <person name="Ezzel L."/>
            <person name="Alam S."/>
            <person name="Benzie J."/>
            <person name="Hamilton M."/>
            <person name="Karsi A."/>
            <person name="Lawrence M.L."/>
            <person name="Peterson D.G."/>
        </authorList>
    </citation>
    <scope>NUCLEOTIDE SEQUENCE [LARGE SCALE GENOMIC DNA]</scope>
    <source>
        <strain evidence="3">BAU-BD-2019</strain>
        <tissue evidence="2">Blood</tissue>
    </source>
</reference>
<comment type="caution">
    <text evidence="2">The sequence shown here is derived from an EMBL/GenBank/DDBJ whole genome shotgun (WGS) entry which is preliminary data.</text>
</comment>
<feature type="region of interest" description="Disordered" evidence="1">
    <location>
        <begin position="329"/>
        <end position="349"/>
    </location>
</feature>
<evidence type="ECO:0000313" key="3">
    <source>
        <dbReference type="Proteomes" id="UP000830375"/>
    </source>
</evidence>
<gene>
    <name evidence="2" type="ORF">H4Q32_025464</name>
</gene>
<dbReference type="InterPro" id="IPR005312">
    <property type="entry name" value="DUF1759"/>
</dbReference>
<accession>A0ABQ8L6M0</accession>
<feature type="compositionally biased region" description="Polar residues" evidence="1">
    <location>
        <begin position="566"/>
        <end position="586"/>
    </location>
</feature>
<organism evidence="2 3">
    <name type="scientific">Labeo rohita</name>
    <name type="common">Indian major carp</name>
    <name type="synonym">Cyprinus rohita</name>
    <dbReference type="NCBI Taxonomy" id="84645"/>
    <lineage>
        <taxon>Eukaryota</taxon>
        <taxon>Metazoa</taxon>
        <taxon>Chordata</taxon>
        <taxon>Craniata</taxon>
        <taxon>Vertebrata</taxon>
        <taxon>Euteleostomi</taxon>
        <taxon>Actinopterygii</taxon>
        <taxon>Neopterygii</taxon>
        <taxon>Teleostei</taxon>
        <taxon>Ostariophysi</taxon>
        <taxon>Cypriniformes</taxon>
        <taxon>Cyprinidae</taxon>
        <taxon>Labeoninae</taxon>
        <taxon>Labeonini</taxon>
        <taxon>Labeo</taxon>
    </lineage>
</organism>
<keyword evidence="3" id="KW-1185">Reference proteome</keyword>
<dbReference type="Proteomes" id="UP000830375">
    <property type="component" value="Unassembled WGS sequence"/>
</dbReference>
<evidence type="ECO:0000313" key="2">
    <source>
        <dbReference type="EMBL" id="KAI2646382.1"/>
    </source>
</evidence>
<feature type="region of interest" description="Disordered" evidence="1">
    <location>
        <begin position="551"/>
        <end position="586"/>
    </location>
</feature>
<evidence type="ECO:0000256" key="1">
    <source>
        <dbReference type="SAM" id="MobiDB-lite"/>
    </source>
</evidence>
<dbReference type="EMBL" id="JACTAM010001390">
    <property type="protein sequence ID" value="KAI2646382.1"/>
    <property type="molecule type" value="Genomic_DNA"/>
</dbReference>
<name>A0ABQ8L6M0_LABRO</name>
<feature type="compositionally biased region" description="Polar residues" evidence="1">
    <location>
        <begin position="329"/>
        <end position="342"/>
    </location>
</feature>
<dbReference type="PANTHER" id="PTHR47331">
    <property type="entry name" value="PHD-TYPE DOMAIN-CONTAINING PROTEIN"/>
    <property type="match status" value="1"/>
</dbReference>